<evidence type="ECO:0000256" key="4">
    <source>
        <dbReference type="ARBA" id="ARBA00022837"/>
    </source>
</evidence>
<evidence type="ECO:0000256" key="2">
    <source>
        <dbReference type="ARBA" id="ARBA00022723"/>
    </source>
</evidence>
<evidence type="ECO:0000256" key="5">
    <source>
        <dbReference type="SAM" id="Phobius"/>
    </source>
</evidence>
<keyword evidence="5" id="KW-1133">Transmembrane helix</keyword>
<dbReference type="Gene3D" id="3.40.720.10">
    <property type="entry name" value="Alkaline Phosphatase, subunit A"/>
    <property type="match status" value="1"/>
</dbReference>
<dbReference type="GO" id="GO:0004065">
    <property type="term" value="F:arylsulfatase activity"/>
    <property type="evidence" value="ECO:0007669"/>
    <property type="project" value="TreeGrafter"/>
</dbReference>
<evidence type="ECO:0000313" key="7">
    <source>
        <dbReference type="EMBL" id="QNQ11763.1"/>
    </source>
</evidence>
<name>A0A7H0LQ10_9SPHN</name>
<dbReference type="Pfam" id="PF00884">
    <property type="entry name" value="Sulfatase"/>
    <property type="match status" value="1"/>
</dbReference>
<keyword evidence="3 7" id="KW-0378">Hydrolase</keyword>
<dbReference type="InterPro" id="IPR050738">
    <property type="entry name" value="Sulfatase"/>
</dbReference>
<feature type="transmembrane region" description="Helical" evidence="5">
    <location>
        <begin position="12"/>
        <end position="29"/>
    </location>
</feature>
<evidence type="ECO:0000313" key="8">
    <source>
        <dbReference type="Proteomes" id="UP000516148"/>
    </source>
</evidence>
<gene>
    <name evidence="7" type="ORF">H3Z74_11860</name>
</gene>
<evidence type="ECO:0000256" key="3">
    <source>
        <dbReference type="ARBA" id="ARBA00022801"/>
    </source>
</evidence>
<reference evidence="7 8" key="1">
    <citation type="submission" date="2020-09" db="EMBL/GenBank/DDBJ databases">
        <title>Sphingomonas sp., a new species isolated from pork steak.</title>
        <authorList>
            <person name="Heidler von Heilborn D."/>
        </authorList>
    </citation>
    <scope>NUCLEOTIDE SEQUENCE [LARGE SCALE GENOMIC DNA]</scope>
    <source>
        <strain evidence="8">S8-3T</strain>
    </source>
</reference>
<dbReference type="PROSITE" id="PS00523">
    <property type="entry name" value="SULFATASE_1"/>
    <property type="match status" value="1"/>
</dbReference>
<dbReference type="InterPro" id="IPR000917">
    <property type="entry name" value="Sulfatase_N"/>
</dbReference>
<dbReference type="PANTHER" id="PTHR42693">
    <property type="entry name" value="ARYLSULFATASE FAMILY MEMBER"/>
    <property type="match status" value="1"/>
</dbReference>
<dbReference type="Proteomes" id="UP000516148">
    <property type="component" value="Chromosome"/>
</dbReference>
<protein>
    <submittedName>
        <fullName evidence="7">Sulfatase-like hydrolase/transferase</fullName>
    </submittedName>
</protein>
<dbReference type="Gene3D" id="3.30.1120.10">
    <property type="match status" value="1"/>
</dbReference>
<proteinExistence type="inferred from homology"/>
<keyword evidence="7" id="KW-0808">Transferase</keyword>
<dbReference type="PANTHER" id="PTHR42693:SF53">
    <property type="entry name" value="ENDO-4-O-SULFATASE"/>
    <property type="match status" value="1"/>
</dbReference>
<organism evidence="7 8">
    <name type="scientific">Sphingomonas alpina</name>
    <dbReference type="NCBI Taxonomy" id="653931"/>
    <lineage>
        <taxon>Bacteria</taxon>
        <taxon>Pseudomonadati</taxon>
        <taxon>Pseudomonadota</taxon>
        <taxon>Alphaproteobacteria</taxon>
        <taxon>Sphingomonadales</taxon>
        <taxon>Sphingomonadaceae</taxon>
        <taxon>Sphingomonas</taxon>
    </lineage>
</organism>
<evidence type="ECO:0000259" key="6">
    <source>
        <dbReference type="Pfam" id="PF00884"/>
    </source>
</evidence>
<comment type="similarity">
    <text evidence="1">Belongs to the sulfatase family.</text>
</comment>
<dbReference type="InterPro" id="IPR024607">
    <property type="entry name" value="Sulfatase_CS"/>
</dbReference>
<dbReference type="GO" id="GO:0016740">
    <property type="term" value="F:transferase activity"/>
    <property type="evidence" value="ECO:0007669"/>
    <property type="project" value="UniProtKB-KW"/>
</dbReference>
<keyword evidence="5" id="KW-0472">Membrane</keyword>
<keyword evidence="8" id="KW-1185">Reference proteome</keyword>
<keyword evidence="2" id="KW-0479">Metal-binding</keyword>
<evidence type="ECO:0000256" key="1">
    <source>
        <dbReference type="ARBA" id="ARBA00008779"/>
    </source>
</evidence>
<feature type="domain" description="Sulfatase N-terminal" evidence="6">
    <location>
        <begin position="69"/>
        <end position="429"/>
    </location>
</feature>
<dbReference type="InterPro" id="IPR017850">
    <property type="entry name" value="Alkaline_phosphatase_core_sf"/>
</dbReference>
<dbReference type="KEGG" id="spap:H3Z74_11860"/>
<dbReference type="AlphaFoldDB" id="A0A7H0LQ10"/>
<keyword evidence="4" id="KW-0106">Calcium</keyword>
<dbReference type="EMBL" id="CP061038">
    <property type="protein sequence ID" value="QNQ11763.1"/>
    <property type="molecule type" value="Genomic_DNA"/>
</dbReference>
<accession>A0A7H0LQ10</accession>
<sequence>MPVASRRARRGVAMLAIAALVVAGGYALFQHYKIYLPGIIGQWREPILANRPVAWAQGPAVAPVGKRPPNIILILADDLGMNDISLYGRGVANGAVPTPNINAIAAQGLNFTTAYAANATCSPSRAALMTGRYPTRYGFEYTAVPPSFAANLAHSGGPSPYPIIYHRELDHDLLDYPEMGVPTSEITIAEVLKARGYHTMHIGKWHLGEAKALRPTGQGFDESLGFRAGGGMYMPPDDPGVVNAKLPFDPIDRFLWPNLPYAVYWGDDQRFKPVGHATDYFTDNALKAIEANRNRPFFLYLAYNAPHTPLQALKRDYDALPQIKDHTQRVYGAMIRQMDRRIGDVMAKLKALNLDNNTLVIFTSDNGGAWYTGIPDLNAPYRGWKATFFEGGIRIPMMMRWPGHIAPATTPVIADHLDIFATIAAAAGAKVPSDRPMDGFDLLGPPPKRDALFWRSGDYRAVRQGDWKLQVSKRPDKAWLFDLATDPTEQVDLAAREPQRVAALRAMIERHNAGMAKPLWPGLIEGPVRIDVPINAPWRRGQEYVYWAN</sequence>
<keyword evidence="5" id="KW-0812">Transmembrane</keyword>
<dbReference type="PROSITE" id="PS00149">
    <property type="entry name" value="SULFATASE_2"/>
    <property type="match status" value="1"/>
</dbReference>
<dbReference type="SUPFAM" id="SSF53649">
    <property type="entry name" value="Alkaline phosphatase-like"/>
    <property type="match status" value="1"/>
</dbReference>
<dbReference type="GO" id="GO:0046872">
    <property type="term" value="F:metal ion binding"/>
    <property type="evidence" value="ECO:0007669"/>
    <property type="project" value="UniProtKB-KW"/>
</dbReference>
<dbReference type="RefSeq" id="WP_187764066.1">
    <property type="nucleotide sequence ID" value="NZ_CP061038.1"/>
</dbReference>